<dbReference type="OrthoDB" id="10249837at2759"/>
<accession>A0A139AX48</accession>
<keyword evidence="3" id="KW-0121">Carboxypeptidase</keyword>
<gene>
    <name evidence="3" type="ORF">M427DRAFT_51527</name>
</gene>
<dbReference type="Gene3D" id="1.10.1370.30">
    <property type="match status" value="1"/>
</dbReference>
<dbReference type="PRINTS" id="PR00998">
    <property type="entry name" value="CRBOXYPTASET"/>
</dbReference>
<reference evidence="3 4" key="1">
    <citation type="journal article" date="2015" name="Genome Biol. Evol.">
        <title>Phylogenomic analyses indicate that early fungi evolved digesting cell walls of algal ancestors of land plants.</title>
        <authorList>
            <person name="Chang Y."/>
            <person name="Wang S."/>
            <person name="Sekimoto S."/>
            <person name="Aerts A.L."/>
            <person name="Choi C."/>
            <person name="Clum A."/>
            <person name="LaButti K.M."/>
            <person name="Lindquist E.A."/>
            <person name="Yee Ngan C."/>
            <person name="Ohm R.A."/>
            <person name="Salamov A.A."/>
            <person name="Grigoriev I.V."/>
            <person name="Spatafora J.W."/>
            <person name="Berbee M.L."/>
        </authorList>
    </citation>
    <scope>NUCLEOTIDE SEQUENCE [LARGE SCALE GENOMIC DNA]</scope>
    <source>
        <strain evidence="3 4">JEL478</strain>
    </source>
</reference>
<name>A0A139AX48_GONPJ</name>
<dbReference type="AlphaFoldDB" id="A0A139AX48"/>
<dbReference type="Proteomes" id="UP000070544">
    <property type="component" value="Unassembled WGS sequence"/>
</dbReference>
<dbReference type="SUPFAM" id="SSF55486">
    <property type="entry name" value="Metalloproteases ('zincins'), catalytic domain"/>
    <property type="match status" value="1"/>
</dbReference>
<dbReference type="PANTHER" id="PTHR34217">
    <property type="entry name" value="METAL-DEPENDENT CARBOXYPEPTIDASE"/>
    <property type="match status" value="1"/>
</dbReference>
<organism evidence="3 4">
    <name type="scientific">Gonapodya prolifera (strain JEL478)</name>
    <name type="common">Monoblepharis prolifera</name>
    <dbReference type="NCBI Taxonomy" id="1344416"/>
    <lineage>
        <taxon>Eukaryota</taxon>
        <taxon>Fungi</taxon>
        <taxon>Fungi incertae sedis</taxon>
        <taxon>Chytridiomycota</taxon>
        <taxon>Chytridiomycota incertae sedis</taxon>
        <taxon>Monoblepharidomycetes</taxon>
        <taxon>Monoblepharidales</taxon>
        <taxon>Gonapodyaceae</taxon>
        <taxon>Gonapodya</taxon>
    </lineage>
</organism>
<proteinExistence type="predicted"/>
<dbReference type="EMBL" id="KQ965733">
    <property type="protein sequence ID" value="KXS21287.1"/>
    <property type="molecule type" value="Genomic_DNA"/>
</dbReference>
<evidence type="ECO:0000256" key="1">
    <source>
        <dbReference type="PIRSR" id="PIRSR006615-2"/>
    </source>
</evidence>
<feature type="region of interest" description="Disordered" evidence="2">
    <location>
        <begin position="1"/>
        <end position="23"/>
    </location>
</feature>
<dbReference type="PANTHER" id="PTHR34217:SF1">
    <property type="entry name" value="CARBOXYPEPTIDASE 1"/>
    <property type="match status" value="1"/>
</dbReference>
<keyword evidence="4" id="KW-1185">Reference proteome</keyword>
<dbReference type="PIRSF" id="PIRSF006615">
    <property type="entry name" value="Zn_crbxpep_Taq"/>
    <property type="match status" value="1"/>
</dbReference>
<sequence>MATAAGMATPSPSPTTKTHPPDTRTVRELFDALRPKLEEITALDMAQSTLSWDQLVMMPPQAGPLRSQQLAVLAGVTHERRSDPALGKLIKEIVARKDSGEFEELGEYERSTIRLAHRSYLRDSLLPTPLATRMAALSSRGYEVWATARERSDWGMFVPVLREWVECKRDWKECVQGNVGGVYDFLLDGYEIGFTSARLDVIFAYLKKELIPLIRAVSGKPPPDTSFMQGAFDVDEQTKVNHRISRDMGFDTTAGRLDTSLHPFTTGSSVDVRMTTRYKPDELMEGITGTVHETGHALYDQGINKEYAMLPGAWPLSTGVHESQSLFWERMICLSPEFWHHYAPILREHFPTIPAVPISAWHRAVNASKPGFIRVEADELTYPMHVILRYEIERDLVEGMLDPVDVPKVWADKIQEYLGITPPNDAVGALQDMHWGQGLVGYFPTYTLGAIMASMFYKKAQEAIPDLSGQVSRGEFKQLREWLRVKIHNTGSLCRNADELCVRVCGSPIDPELFVNYLKDKFGKLYGVDAYKL</sequence>
<evidence type="ECO:0000313" key="3">
    <source>
        <dbReference type="EMBL" id="KXS21287.1"/>
    </source>
</evidence>
<dbReference type="InterPro" id="IPR001333">
    <property type="entry name" value="Peptidase_M32_Taq"/>
</dbReference>
<evidence type="ECO:0000256" key="2">
    <source>
        <dbReference type="SAM" id="MobiDB-lite"/>
    </source>
</evidence>
<dbReference type="PROSITE" id="PS52034">
    <property type="entry name" value="PEPTIDASE_M32"/>
    <property type="match status" value="1"/>
</dbReference>
<keyword evidence="3" id="KW-0378">Hydrolase</keyword>
<keyword evidence="3" id="KW-0645">Protease</keyword>
<dbReference type="OMA" id="IHWSHGS"/>
<dbReference type="CDD" id="cd06460">
    <property type="entry name" value="M32_Taq"/>
    <property type="match status" value="1"/>
</dbReference>
<evidence type="ECO:0000313" key="4">
    <source>
        <dbReference type="Proteomes" id="UP000070544"/>
    </source>
</evidence>
<dbReference type="GO" id="GO:0004181">
    <property type="term" value="F:metallocarboxypeptidase activity"/>
    <property type="evidence" value="ECO:0007669"/>
    <property type="project" value="InterPro"/>
</dbReference>
<feature type="active site" description="Proton donor/acceptor" evidence="1">
    <location>
        <position position="293"/>
    </location>
</feature>
<protein>
    <submittedName>
        <fullName evidence="3">Zn-dependent carboxypeptidase</fullName>
    </submittedName>
</protein>
<dbReference type="Pfam" id="PF02074">
    <property type="entry name" value="Peptidase_M32"/>
    <property type="match status" value="1"/>
</dbReference>
<dbReference type="GO" id="GO:0006508">
    <property type="term" value="P:proteolysis"/>
    <property type="evidence" value="ECO:0007669"/>
    <property type="project" value="InterPro"/>
</dbReference>